<dbReference type="Proteomes" id="UP001165541">
    <property type="component" value="Unassembled WGS sequence"/>
</dbReference>
<evidence type="ECO:0000313" key="2">
    <source>
        <dbReference type="EMBL" id="MCM5678697.1"/>
    </source>
</evidence>
<accession>A0ABT0YJ00</accession>
<dbReference type="PANTHER" id="PTHR12558:SF13">
    <property type="entry name" value="CELL DIVISION CYCLE PROTEIN 27 HOMOLOG"/>
    <property type="match status" value="1"/>
</dbReference>
<dbReference type="InterPro" id="IPR019734">
    <property type="entry name" value="TPR_rpt"/>
</dbReference>
<dbReference type="Gene3D" id="1.25.40.10">
    <property type="entry name" value="Tetratricopeptide repeat domain"/>
    <property type="match status" value="2"/>
</dbReference>
<dbReference type="PANTHER" id="PTHR12558">
    <property type="entry name" value="CELL DIVISION CYCLE 16,23,27"/>
    <property type="match status" value="1"/>
</dbReference>
<name>A0ABT0YJ00_9BURK</name>
<protein>
    <submittedName>
        <fullName evidence="2">Tetratricopeptide repeat protein</fullName>
    </submittedName>
</protein>
<dbReference type="SUPFAM" id="SSF48452">
    <property type="entry name" value="TPR-like"/>
    <property type="match status" value="2"/>
</dbReference>
<keyword evidence="3" id="KW-1185">Reference proteome</keyword>
<dbReference type="EMBL" id="JAMKFE010000002">
    <property type="protein sequence ID" value="MCM5678697.1"/>
    <property type="molecule type" value="Genomic_DNA"/>
</dbReference>
<evidence type="ECO:0000313" key="3">
    <source>
        <dbReference type="Proteomes" id="UP001165541"/>
    </source>
</evidence>
<feature type="chain" id="PRO_5045405553" evidence="1">
    <location>
        <begin position="31"/>
        <end position="602"/>
    </location>
</feature>
<proteinExistence type="predicted"/>
<dbReference type="RefSeq" id="WP_251776834.1">
    <property type="nucleotide sequence ID" value="NZ_JAMKFE010000002.1"/>
</dbReference>
<organism evidence="2 3">
    <name type="scientific">Caldimonas mangrovi</name>
    <dbReference type="NCBI Taxonomy" id="2944811"/>
    <lineage>
        <taxon>Bacteria</taxon>
        <taxon>Pseudomonadati</taxon>
        <taxon>Pseudomonadota</taxon>
        <taxon>Betaproteobacteria</taxon>
        <taxon>Burkholderiales</taxon>
        <taxon>Sphaerotilaceae</taxon>
        <taxon>Caldimonas</taxon>
    </lineage>
</organism>
<dbReference type="InterPro" id="IPR011990">
    <property type="entry name" value="TPR-like_helical_dom_sf"/>
</dbReference>
<reference evidence="2" key="1">
    <citation type="submission" date="2022-05" db="EMBL/GenBank/DDBJ databases">
        <title>Schlegelella sp. nov., isolated from mangrove soil.</title>
        <authorList>
            <person name="Liu Y."/>
            <person name="Ge X."/>
            <person name="Liu W."/>
        </authorList>
    </citation>
    <scope>NUCLEOTIDE SEQUENCE</scope>
    <source>
        <strain evidence="2">S2-27</strain>
    </source>
</reference>
<dbReference type="Pfam" id="PF13432">
    <property type="entry name" value="TPR_16"/>
    <property type="match status" value="3"/>
</dbReference>
<comment type="caution">
    <text evidence="2">The sequence shown here is derived from an EMBL/GenBank/DDBJ whole genome shotgun (WGS) entry which is preliminary data.</text>
</comment>
<sequence length="602" mass="66211">MPFAAPSIRVLTLAACLAGGGWGAALPAYAASAATGTPAEAPAVPSNLDAPMFYQLLIGEMEQRSGNAAAAYEILLDAARKTGDERLFRRAVEIALQGRAGDQALAAAQAWRTSVPGSVEAHRYAAQLLVGLNRAAEALDPLRALLANTPAPERPATISLLPRFFARAADRKTVAGVLEQALQPYATIPETRLPTLLSNGRMRLLAEEPERALALAEQASRLDPASEGVALLALELMPAQPAAETIVQGYLQAKPDTAAIRLSYVRALVSLQRYADAVAQLEHATRADPTLAPAWLSLGALRLELKQPREAELALKRYLELSATRAEPPPPTATEEGTIEIVSASPAEGLTQAYLLLAQAAEEQRDFAQAEQWLAKIDNADRAISVQLRRAALMAKQGNVRDARELIRKVPERAPQDARAKLLAESQLMRELKDWAASYDVLAEANQRFTDDVDLLYEQAMMAEKLHKVEEMERLLRRVIELKPDHFHAYNALGYTLADRNTRLEEARDLVRKALELAPNEPFIIDSLGWIEYRMGRREEALRHLLRAYQARPDAEIGAHLGEVLWALGREDEARKVWREARERDGGNEVLKETLARLKVNL</sequence>
<gene>
    <name evidence="2" type="ORF">M8A51_04020</name>
</gene>
<evidence type="ECO:0000256" key="1">
    <source>
        <dbReference type="SAM" id="SignalP"/>
    </source>
</evidence>
<dbReference type="SMART" id="SM00028">
    <property type="entry name" value="TPR"/>
    <property type="match status" value="7"/>
</dbReference>
<keyword evidence="1" id="KW-0732">Signal</keyword>
<feature type="signal peptide" evidence="1">
    <location>
        <begin position="1"/>
        <end position="30"/>
    </location>
</feature>